<evidence type="ECO:0000313" key="5">
    <source>
        <dbReference type="EMBL" id="ADB74394.1"/>
    </source>
</evidence>
<dbReference type="Proteomes" id="UP000001382">
    <property type="component" value="Chromosome"/>
</dbReference>
<evidence type="ECO:0000259" key="4">
    <source>
        <dbReference type="PROSITE" id="PS50043"/>
    </source>
</evidence>
<dbReference type="Pfam" id="PF25873">
    <property type="entry name" value="WHD_MalT"/>
    <property type="match status" value="1"/>
</dbReference>
<dbReference type="PANTHER" id="PTHR44688">
    <property type="entry name" value="DNA-BINDING TRANSCRIPTIONAL ACTIVATOR DEVR_DOSR"/>
    <property type="match status" value="1"/>
</dbReference>
<dbReference type="Pfam" id="PF17874">
    <property type="entry name" value="TPR_MalT"/>
    <property type="match status" value="1"/>
</dbReference>
<dbReference type="EMBL" id="CP001867">
    <property type="protein sequence ID" value="ADB74394.1"/>
    <property type="molecule type" value="Genomic_DNA"/>
</dbReference>
<dbReference type="SMART" id="SM00421">
    <property type="entry name" value="HTH_LUXR"/>
    <property type="match status" value="1"/>
</dbReference>
<dbReference type="HOGENOM" id="CLU_006325_2_0_11"/>
<reference evidence="5 6" key="1">
    <citation type="journal article" date="2010" name="Stand. Genomic Sci.">
        <title>Complete genome sequence of Geodermatophilus obscurus type strain (G-20).</title>
        <authorList>
            <person name="Ivanova N."/>
            <person name="Sikorski J."/>
            <person name="Jando M."/>
            <person name="Munk C."/>
            <person name="Lapidus A."/>
            <person name="Glavina Del Rio T."/>
            <person name="Copeland A."/>
            <person name="Tice H."/>
            <person name="Cheng J.-F."/>
            <person name="Lucas S."/>
            <person name="Chen F."/>
            <person name="Nolan M."/>
            <person name="Bruce D."/>
            <person name="Goodwin L."/>
            <person name="Pitluck S."/>
            <person name="Mavromatis K."/>
            <person name="Mikhailova N."/>
            <person name="Pati A."/>
            <person name="Chen A."/>
            <person name="Palaniappan K."/>
            <person name="Land M."/>
            <person name="Hauser L."/>
            <person name="Chang Y.-J."/>
            <person name="Jeffries C.D."/>
            <person name="Meincke L."/>
            <person name="Brettin T."/>
            <person name="Detter J.C."/>
            <person name="Detter J.C."/>
            <person name="Rohde M."/>
            <person name="Goeker M."/>
            <person name="Bristow J."/>
            <person name="Eisen J.A."/>
            <person name="Markowitz V."/>
            <person name="Hugenholtz P."/>
            <person name="Kyrpides N.C."/>
            <person name="Klenk H.-P."/>
        </authorList>
    </citation>
    <scope>NUCLEOTIDE SEQUENCE [LARGE SCALE GENOMIC DNA]</scope>
    <source>
        <strain evidence="6">ATCC 25078 / DSM 43160 / JCM 3152 / KCC A-0152 / KCTC 9177 / NBRC 13315 / NRRL B-3577 / G-20</strain>
    </source>
</reference>
<dbReference type="GO" id="GO:0006355">
    <property type="term" value="P:regulation of DNA-templated transcription"/>
    <property type="evidence" value="ECO:0007669"/>
    <property type="project" value="InterPro"/>
</dbReference>
<dbReference type="SUPFAM" id="SSF46894">
    <property type="entry name" value="C-terminal effector domain of the bipartite response regulators"/>
    <property type="match status" value="1"/>
</dbReference>
<organism evidence="5 6">
    <name type="scientific">Geodermatophilus obscurus (strain ATCC 25078 / DSM 43160 / JCM 3152 / CCUG 61914 / KCC A-0152 / KCTC 9177 / NBRC 13315 / NRRL B-3577 / G-20)</name>
    <dbReference type="NCBI Taxonomy" id="526225"/>
    <lineage>
        <taxon>Bacteria</taxon>
        <taxon>Bacillati</taxon>
        <taxon>Actinomycetota</taxon>
        <taxon>Actinomycetes</taxon>
        <taxon>Geodermatophilales</taxon>
        <taxon>Geodermatophilaceae</taxon>
        <taxon>Geodermatophilus</taxon>
    </lineage>
</organism>
<dbReference type="GO" id="GO:0003677">
    <property type="term" value="F:DNA binding"/>
    <property type="evidence" value="ECO:0007669"/>
    <property type="project" value="UniProtKB-KW"/>
</dbReference>
<dbReference type="CDD" id="cd06170">
    <property type="entry name" value="LuxR_C_like"/>
    <property type="match status" value="1"/>
</dbReference>
<accession>D2SDE1</accession>
<protein>
    <submittedName>
        <fullName evidence="5">ATP-dependent transcriptional regulator, MalT-like, LuxR family</fullName>
    </submittedName>
</protein>
<dbReference type="InterPro" id="IPR041617">
    <property type="entry name" value="TPR_MalT"/>
</dbReference>
<dbReference type="AlphaFoldDB" id="D2SDE1"/>
<dbReference type="Gene3D" id="1.25.40.10">
    <property type="entry name" value="Tetratricopeptide repeat domain"/>
    <property type="match status" value="1"/>
</dbReference>
<dbReference type="Gene3D" id="1.10.10.10">
    <property type="entry name" value="Winged helix-like DNA-binding domain superfamily/Winged helix DNA-binding domain"/>
    <property type="match status" value="1"/>
</dbReference>
<dbReference type="STRING" id="526225.Gobs_1678"/>
<dbReference type="OrthoDB" id="134985at2"/>
<reference evidence="6" key="2">
    <citation type="submission" date="2010-01" db="EMBL/GenBank/DDBJ databases">
        <title>The complete genome of Geodermatophilus obscurus DSM 43160.</title>
        <authorList>
            <consortium name="US DOE Joint Genome Institute (JGI-PGF)"/>
            <person name="Lucas S."/>
            <person name="Copeland A."/>
            <person name="Lapidus A."/>
            <person name="Glavina del Rio T."/>
            <person name="Dalin E."/>
            <person name="Tice H."/>
            <person name="Bruce D."/>
            <person name="Goodwin L."/>
            <person name="Pitluck S."/>
            <person name="Kyrpides N."/>
            <person name="Mavromatis K."/>
            <person name="Ivanova N."/>
            <person name="Munk A.C."/>
            <person name="Brettin T."/>
            <person name="Detter J.C."/>
            <person name="Han C."/>
            <person name="Larimer F."/>
            <person name="Land M."/>
            <person name="Hauser L."/>
            <person name="Markowitz V."/>
            <person name="Cheng J.-F."/>
            <person name="Hugenholtz P."/>
            <person name="Woyke T."/>
            <person name="Wu D."/>
            <person name="Jando M."/>
            <person name="Schneider S."/>
            <person name="Klenk H.-P."/>
            <person name="Eisen J.A."/>
        </authorList>
    </citation>
    <scope>NUCLEOTIDE SEQUENCE [LARGE SCALE GENOMIC DNA]</scope>
    <source>
        <strain evidence="6">ATCC 25078 / DSM 43160 / JCM 3152 / KCC A-0152 / KCTC 9177 / NBRC 13315 / NRRL B-3577 / G-20</strain>
    </source>
</reference>
<dbReference type="InterPro" id="IPR036388">
    <property type="entry name" value="WH-like_DNA-bd_sf"/>
</dbReference>
<evidence type="ECO:0000256" key="1">
    <source>
        <dbReference type="ARBA" id="ARBA00023015"/>
    </source>
</evidence>
<sequence>MAGPLLETKLRVPGGRRRLVARPRLDECLARGTESALTLVSAPAGFGKTTLLTEWLATAPADGRSVAWLSLDPRDNDPAVFWTYLVAALQAVEPAVGAGARSLLQSPQSPAEAILSSLLNDLSGVSNDVVLVLDDYHVIEAPDVQEGMAFLLDHLPPQFHLVIATRADPSLPLARLRARGELVEVRVADLRFTADEAAAYLSGVMGLDLTAEDVEALEGRTEGWIAALQLAALSLQGREDVAGFIAGFAGDDRYIVDYLVEEVLQRQPESVRSFLLQTSVLGRLSGGLCDAVTGQNGGKAMLEALDRANLFLVPLDDRRQWYRYHHLFADVLRARLLNEQPERVRDLHLRASVWCERNGARSEAIEHALDGGDFERAAALVELAIPALRRARQEATLRRWLEALPDELFRSRPVLTIGYVGSLMSRGELEGVEERLEDAERWLDTAEQVPGSAGGMVVEDPAGYRALPSSIAMYRAGRALMLGDVCGTMTHARRALDLAAADDHLARGAPAALLGLAYWTGGHLDTARQWYADAMSSLATAGYHSDVLGGSLVLADIAIAQGRLREAMSTYERGLQRAEQAEPPLRGAADMHVGISQLLCERDDLDGALRHLLTSRELGEHAGLPQNRYRWRVAMARIRAAEGDLPAAVGLLDEAERLYVGDFSPEVRPVAASRARLWIVQGRWAEALAWARERGLTVDDELGYLHEFEHVTLARALVARYAADRADSSLTEATQLLERLLLAADQGGRIGSVIDVLVVKSLAQQLQGDLPAALASLRRALTLAEPEDYVRTFVDEGPPMAALLRAVGKQGNSGSFIRRLLAAFGPARGSAPVHRDLIDPLSARELDVLRLLGTDLDGPGIARELVVSLNTVRTHTKNIYAKLGVTNRRSAVRRGDELDLTPRRPAVHQR</sequence>
<keyword evidence="2" id="KW-0238">DNA-binding</keyword>
<keyword evidence="3" id="KW-0804">Transcription</keyword>
<dbReference type="InterPro" id="IPR016032">
    <property type="entry name" value="Sig_transdc_resp-reg_C-effctor"/>
</dbReference>
<dbReference type="KEGG" id="gob:Gobs_1678"/>
<proteinExistence type="predicted"/>
<dbReference type="eggNOG" id="COG2909">
    <property type="taxonomic scope" value="Bacteria"/>
</dbReference>
<dbReference type="SUPFAM" id="SSF48452">
    <property type="entry name" value="TPR-like"/>
    <property type="match status" value="1"/>
</dbReference>
<evidence type="ECO:0000313" key="6">
    <source>
        <dbReference type="Proteomes" id="UP000001382"/>
    </source>
</evidence>
<evidence type="ECO:0000256" key="2">
    <source>
        <dbReference type="ARBA" id="ARBA00023125"/>
    </source>
</evidence>
<dbReference type="InterPro" id="IPR000792">
    <property type="entry name" value="Tscrpt_reg_LuxR_C"/>
</dbReference>
<name>D2SDE1_GEOOG</name>
<keyword evidence="6" id="KW-1185">Reference proteome</keyword>
<dbReference type="InterPro" id="IPR011990">
    <property type="entry name" value="TPR-like_helical_dom_sf"/>
</dbReference>
<evidence type="ECO:0000256" key="3">
    <source>
        <dbReference type="ARBA" id="ARBA00023163"/>
    </source>
</evidence>
<feature type="domain" description="HTH luxR-type" evidence="4">
    <location>
        <begin position="834"/>
        <end position="899"/>
    </location>
</feature>
<dbReference type="PROSITE" id="PS50043">
    <property type="entry name" value="HTH_LUXR_2"/>
    <property type="match status" value="1"/>
</dbReference>
<dbReference type="PANTHER" id="PTHR44688:SF16">
    <property type="entry name" value="DNA-BINDING TRANSCRIPTIONAL ACTIVATOR DEVR_DOSR"/>
    <property type="match status" value="1"/>
</dbReference>
<keyword evidence="1" id="KW-0805">Transcription regulation</keyword>
<dbReference type="SUPFAM" id="SSF52540">
    <property type="entry name" value="P-loop containing nucleoside triphosphate hydrolases"/>
    <property type="match status" value="1"/>
</dbReference>
<gene>
    <name evidence="5" type="ordered locus">Gobs_1678</name>
</gene>
<dbReference type="Gene3D" id="3.40.50.300">
    <property type="entry name" value="P-loop containing nucleotide triphosphate hydrolases"/>
    <property type="match status" value="1"/>
</dbReference>
<dbReference type="Pfam" id="PF00196">
    <property type="entry name" value="GerE"/>
    <property type="match status" value="1"/>
</dbReference>
<dbReference type="InterPro" id="IPR059106">
    <property type="entry name" value="WHD_MalT"/>
</dbReference>
<dbReference type="InterPro" id="IPR027417">
    <property type="entry name" value="P-loop_NTPase"/>
</dbReference>